<dbReference type="GO" id="GO:0005886">
    <property type="term" value="C:plasma membrane"/>
    <property type="evidence" value="ECO:0007669"/>
    <property type="project" value="UniProtKB-SubCell"/>
</dbReference>
<feature type="transmembrane region" description="Helical" evidence="5">
    <location>
        <begin position="113"/>
        <end position="146"/>
    </location>
</feature>
<comment type="caution">
    <text evidence="6">The sequence shown here is derived from an EMBL/GenBank/DDBJ whole genome shotgun (WGS) entry which is preliminary data.</text>
</comment>
<dbReference type="HAMAP" id="MF_01874">
    <property type="entry name" value="UPF0756"/>
    <property type="match status" value="1"/>
</dbReference>
<organism evidence="6 7">
    <name type="scientific">Aquibacillus salsiterrae</name>
    <dbReference type="NCBI Taxonomy" id="2950439"/>
    <lineage>
        <taxon>Bacteria</taxon>
        <taxon>Bacillati</taxon>
        <taxon>Bacillota</taxon>
        <taxon>Bacilli</taxon>
        <taxon>Bacillales</taxon>
        <taxon>Bacillaceae</taxon>
        <taxon>Aquibacillus</taxon>
    </lineage>
</organism>
<feature type="transmembrane region" description="Helical" evidence="5">
    <location>
        <begin position="84"/>
        <end position="107"/>
    </location>
</feature>
<keyword evidence="3 5" id="KW-1133">Transmembrane helix</keyword>
<evidence type="ECO:0000313" key="6">
    <source>
        <dbReference type="EMBL" id="MDC3415746.1"/>
    </source>
</evidence>
<name>A0A9X3WCD0_9BACI</name>
<keyword evidence="7" id="KW-1185">Reference proteome</keyword>
<feature type="transmembrane region" description="Helical" evidence="5">
    <location>
        <begin position="7"/>
        <end position="32"/>
    </location>
</feature>
<keyword evidence="4 5" id="KW-0472">Membrane</keyword>
<keyword evidence="1 5" id="KW-1003">Cell membrane</keyword>
<evidence type="ECO:0000256" key="5">
    <source>
        <dbReference type="HAMAP-Rule" id="MF_01874"/>
    </source>
</evidence>
<evidence type="ECO:0000256" key="2">
    <source>
        <dbReference type="ARBA" id="ARBA00022692"/>
    </source>
</evidence>
<accession>A0A9X3WCD0</accession>
<dbReference type="Proteomes" id="UP001145069">
    <property type="component" value="Unassembled WGS sequence"/>
</dbReference>
<reference evidence="6" key="1">
    <citation type="submission" date="2022-06" db="EMBL/GenBank/DDBJ databases">
        <title>Aquibacillus sp. a new bacterium isolated from soil saline samples.</title>
        <authorList>
            <person name="Galisteo C."/>
            <person name="De La Haba R."/>
            <person name="Sanchez-Porro C."/>
            <person name="Ventosa A."/>
        </authorList>
    </citation>
    <scope>NUCLEOTIDE SEQUENCE</scope>
    <source>
        <strain evidence="6">3ASR75-54</strain>
    </source>
</reference>
<evidence type="ECO:0000256" key="3">
    <source>
        <dbReference type="ARBA" id="ARBA00022989"/>
    </source>
</evidence>
<evidence type="ECO:0000313" key="7">
    <source>
        <dbReference type="Proteomes" id="UP001145069"/>
    </source>
</evidence>
<keyword evidence="2 5" id="KW-0812">Transmembrane</keyword>
<feature type="transmembrane region" description="Helical" evidence="5">
    <location>
        <begin position="52"/>
        <end position="72"/>
    </location>
</feature>
<dbReference type="PANTHER" id="PTHR38452:SF1">
    <property type="entry name" value="UPF0756 MEMBRANE PROTEIN YEAL"/>
    <property type="match status" value="1"/>
</dbReference>
<dbReference type="InterPro" id="IPR007382">
    <property type="entry name" value="UPF0756_TM"/>
</dbReference>
<dbReference type="PANTHER" id="PTHR38452">
    <property type="entry name" value="UPF0756 MEMBRANE PROTEIN YEAL"/>
    <property type="match status" value="1"/>
</dbReference>
<sequence length="154" mass="16582">MFSQATLFLIILFFLGFVGKNQSIMIAIYILFGIQLFNLDSKLFPYLQDKGITIGVTIITIAVLIPIATGEIGFRELVQSAQSYYAWIAIGAGVFVAIVAKNGLILLAEDPQLTTALVLGTIFAVVAFQGVAVGPLIGAGIAFFLIKLINLFHQ</sequence>
<evidence type="ECO:0000256" key="4">
    <source>
        <dbReference type="ARBA" id="ARBA00023136"/>
    </source>
</evidence>
<comment type="similarity">
    <text evidence="5">Belongs to the UPF0756 family.</text>
</comment>
<gene>
    <name evidence="6" type="ORF">NC799_02330</name>
</gene>
<evidence type="ECO:0000256" key="1">
    <source>
        <dbReference type="ARBA" id="ARBA00022475"/>
    </source>
</evidence>
<comment type="subcellular location">
    <subcellularLocation>
        <location evidence="5">Cell membrane</location>
        <topology evidence="5">Multi-pass membrane protein</topology>
    </subcellularLocation>
</comment>
<dbReference type="EMBL" id="JAMQKC010000001">
    <property type="protein sequence ID" value="MDC3415746.1"/>
    <property type="molecule type" value="Genomic_DNA"/>
</dbReference>
<proteinExistence type="inferred from homology"/>
<dbReference type="AlphaFoldDB" id="A0A9X3WCD0"/>
<dbReference type="RefSeq" id="WP_272444701.1">
    <property type="nucleotide sequence ID" value="NZ_JAMQKC010000001.1"/>
</dbReference>
<protein>
    <recommendedName>
        <fullName evidence="5">UPF0756 membrane protein NC799_02330</fullName>
    </recommendedName>
</protein>
<dbReference type="Pfam" id="PF04284">
    <property type="entry name" value="DUF441"/>
    <property type="match status" value="1"/>
</dbReference>